<dbReference type="RefSeq" id="WP_157424953.1">
    <property type="nucleotide sequence ID" value="NZ_BAAANI010000004.1"/>
</dbReference>
<sequence length="151" mass="16068">MSGRTDQEGNDAMVRASEPSGIDSVPLPPGGSTPTELVEHYLAGYEAQYKKARRTAKRRASRVTIAVAVLTGGVAVLGAVSAVLSDDVTSGVLAVATTLTSAVIAVLLAWNDHSHHRELWVQRSTVLAELNGLRRRFLLRSSLPVKSLVVV</sequence>
<reference evidence="3 4" key="1">
    <citation type="submission" date="2024-09" db="EMBL/GenBank/DDBJ databases">
        <authorList>
            <person name="Sun Q."/>
            <person name="Mori K."/>
        </authorList>
    </citation>
    <scope>NUCLEOTIDE SEQUENCE [LARGE SCALE GENOMIC DNA]</scope>
    <source>
        <strain evidence="3 4">JCM 14321</strain>
    </source>
</reference>
<dbReference type="EMBL" id="JBHMBL010000003">
    <property type="protein sequence ID" value="MFB9643162.1"/>
    <property type="molecule type" value="Genomic_DNA"/>
</dbReference>
<evidence type="ECO:0000256" key="2">
    <source>
        <dbReference type="SAM" id="Phobius"/>
    </source>
</evidence>
<keyword evidence="4" id="KW-1185">Reference proteome</keyword>
<protein>
    <submittedName>
        <fullName evidence="3">SLATT domain-containing protein</fullName>
    </submittedName>
</protein>
<name>A0ABV5SU42_9MICO</name>
<comment type="caution">
    <text evidence="3">The sequence shown here is derived from an EMBL/GenBank/DDBJ whole genome shotgun (WGS) entry which is preliminary data.</text>
</comment>
<gene>
    <name evidence="3" type="ORF">ACFFQV_12770</name>
</gene>
<keyword evidence="2" id="KW-0472">Membrane</keyword>
<evidence type="ECO:0000313" key="3">
    <source>
        <dbReference type="EMBL" id="MFB9643162.1"/>
    </source>
</evidence>
<dbReference type="NCBIfam" id="NF033634">
    <property type="entry name" value="SLATT_1"/>
    <property type="match status" value="1"/>
</dbReference>
<feature type="transmembrane region" description="Helical" evidence="2">
    <location>
        <begin position="63"/>
        <end position="84"/>
    </location>
</feature>
<keyword evidence="2" id="KW-1133">Transmembrane helix</keyword>
<evidence type="ECO:0000313" key="4">
    <source>
        <dbReference type="Proteomes" id="UP001589667"/>
    </source>
</evidence>
<organism evidence="3 4">
    <name type="scientific">Agromyces lapidis</name>
    <dbReference type="NCBI Taxonomy" id="279574"/>
    <lineage>
        <taxon>Bacteria</taxon>
        <taxon>Bacillati</taxon>
        <taxon>Actinomycetota</taxon>
        <taxon>Actinomycetes</taxon>
        <taxon>Micrococcales</taxon>
        <taxon>Microbacteriaceae</taxon>
        <taxon>Agromyces</taxon>
    </lineage>
</organism>
<proteinExistence type="predicted"/>
<dbReference type="Proteomes" id="UP001589667">
    <property type="component" value="Unassembled WGS sequence"/>
</dbReference>
<evidence type="ECO:0000256" key="1">
    <source>
        <dbReference type="SAM" id="MobiDB-lite"/>
    </source>
</evidence>
<feature type="transmembrane region" description="Helical" evidence="2">
    <location>
        <begin position="90"/>
        <end position="110"/>
    </location>
</feature>
<accession>A0ABV5SU42</accession>
<keyword evidence="2" id="KW-0812">Transmembrane</keyword>
<feature type="region of interest" description="Disordered" evidence="1">
    <location>
        <begin position="1"/>
        <end position="30"/>
    </location>
</feature>